<dbReference type="PANTHER" id="PTHR31425:SF22">
    <property type="entry name" value="MULTIPLE C2 DOMAIN AND TRANSMEMBRANE REGION PROTEIN 6"/>
    <property type="match status" value="1"/>
</dbReference>
<protein>
    <recommendedName>
        <fullName evidence="1">C2 domain-containing protein</fullName>
    </recommendedName>
</protein>
<proteinExistence type="predicted"/>
<name>A0A9Q0HGG7_9MAGN</name>
<evidence type="ECO:0000259" key="1">
    <source>
        <dbReference type="PROSITE" id="PS50004"/>
    </source>
</evidence>
<dbReference type="Pfam" id="PF00168">
    <property type="entry name" value="C2"/>
    <property type="match status" value="1"/>
</dbReference>
<keyword evidence="3" id="KW-1185">Reference proteome</keyword>
<feature type="domain" description="C2" evidence="1">
    <location>
        <begin position="1"/>
        <end position="116"/>
    </location>
</feature>
<comment type="caution">
    <text evidence="2">The sequence shown here is derived from an EMBL/GenBank/DDBJ whole genome shotgun (WGS) entry which is preliminary data.</text>
</comment>
<dbReference type="PROSITE" id="PS50004">
    <property type="entry name" value="C2"/>
    <property type="match status" value="1"/>
</dbReference>
<dbReference type="Proteomes" id="UP001141806">
    <property type="component" value="Unassembled WGS sequence"/>
</dbReference>
<dbReference type="SUPFAM" id="SSF49562">
    <property type="entry name" value="C2 domain (Calcium/lipid-binding domain, CaLB)"/>
    <property type="match status" value="1"/>
</dbReference>
<dbReference type="InterPro" id="IPR035892">
    <property type="entry name" value="C2_domain_sf"/>
</dbReference>
<dbReference type="PANTHER" id="PTHR31425">
    <property type="entry name" value="PHOSPHORIBOSYLANTHRANILATE TRANSFERASE ISOFORM 1"/>
    <property type="match status" value="1"/>
</dbReference>
<dbReference type="InterPro" id="IPR000008">
    <property type="entry name" value="C2_dom"/>
</dbReference>
<evidence type="ECO:0000313" key="3">
    <source>
        <dbReference type="Proteomes" id="UP001141806"/>
    </source>
</evidence>
<dbReference type="Gene3D" id="2.60.40.150">
    <property type="entry name" value="C2 domain"/>
    <property type="match status" value="1"/>
</dbReference>
<dbReference type="AlphaFoldDB" id="A0A9Q0HGG7"/>
<accession>A0A9Q0HGG7</accession>
<dbReference type="InterPro" id="IPR047259">
    <property type="entry name" value="QUIRKY-like"/>
</dbReference>
<reference evidence="2" key="1">
    <citation type="journal article" date="2023" name="Plant J.">
        <title>The genome of the king protea, Protea cynaroides.</title>
        <authorList>
            <person name="Chang J."/>
            <person name="Duong T.A."/>
            <person name="Schoeman C."/>
            <person name="Ma X."/>
            <person name="Roodt D."/>
            <person name="Barker N."/>
            <person name="Li Z."/>
            <person name="Van de Peer Y."/>
            <person name="Mizrachi E."/>
        </authorList>
    </citation>
    <scope>NUCLEOTIDE SEQUENCE</scope>
    <source>
        <tissue evidence="2">Young leaves</tissue>
    </source>
</reference>
<dbReference type="OrthoDB" id="67700at2759"/>
<evidence type="ECO:0000313" key="2">
    <source>
        <dbReference type="EMBL" id="KAJ4964826.1"/>
    </source>
</evidence>
<sequence>MIATHLALLVAPGTMIREAGEAGEQGEGSVNPFVEVEFDDQRHRTQTKVKDLNPVWNEKFVFNVSDPKDLPKKTIDIVVYDEWRGHRNFLGRVKIFGVSIPNSEPEAGIQRYPLDKRGLFSNIRDDIALKIFAGYDYYLVPP</sequence>
<dbReference type="EMBL" id="JAMYWD010000007">
    <property type="protein sequence ID" value="KAJ4964826.1"/>
    <property type="molecule type" value="Genomic_DNA"/>
</dbReference>
<organism evidence="2 3">
    <name type="scientific">Protea cynaroides</name>
    <dbReference type="NCBI Taxonomy" id="273540"/>
    <lineage>
        <taxon>Eukaryota</taxon>
        <taxon>Viridiplantae</taxon>
        <taxon>Streptophyta</taxon>
        <taxon>Embryophyta</taxon>
        <taxon>Tracheophyta</taxon>
        <taxon>Spermatophyta</taxon>
        <taxon>Magnoliopsida</taxon>
        <taxon>Proteales</taxon>
        <taxon>Proteaceae</taxon>
        <taxon>Protea</taxon>
    </lineage>
</organism>
<gene>
    <name evidence="2" type="ORF">NE237_016675</name>
</gene>
<dbReference type="SMART" id="SM00239">
    <property type="entry name" value="C2"/>
    <property type="match status" value="1"/>
</dbReference>